<sequence length="353" mass="39528">MANFPEFTPADRAADIALLGRLQERLLARVSELLDGTRDVALIDYPNNSNVGDSLIWLGALQLVRRLGLRVHYISDCHNTDFERLRRLACKHRLALLLNGGGNFGSLWLHHQLFRLKVFESFPDNTIIQLPVSTHFDDLDGELARRTRDVLARRPNVHLLVRDQPSVEQFQRHFGVSASLVPDLAFMIGALERKPARHPVIALLRSDKEKRIGQTLSVGPEVPVVDWLEEGLQERFWQRLISSGGKSLEAFDGNHRVLGWLWEQLSRARLRRGIALLSRGESVVTDRLHAHVLSVLLGIPNSIGDNSTGKVHALFDAWTGECRCARWRGAAPAAVSSPIDPTMTPTTVLNSQT</sequence>
<keyword evidence="3" id="KW-0808">Transferase</keyword>
<dbReference type="AlphaFoldDB" id="A0A8B6X623"/>
<keyword evidence="2" id="KW-1185">Reference proteome</keyword>
<dbReference type="InterPro" id="IPR007345">
    <property type="entry name" value="Polysacch_pyruvyl_Trfase"/>
</dbReference>
<evidence type="ECO:0000313" key="2">
    <source>
        <dbReference type="Proteomes" id="UP000675920"/>
    </source>
</evidence>
<reference evidence="3" key="3">
    <citation type="submission" date="2025-08" db="UniProtKB">
        <authorList>
            <consortium name="RefSeq"/>
        </authorList>
    </citation>
    <scope>IDENTIFICATION</scope>
</reference>
<feature type="domain" description="Polysaccharide pyruvyl transferase" evidence="1">
    <location>
        <begin position="50"/>
        <end position="300"/>
    </location>
</feature>
<evidence type="ECO:0000313" key="3">
    <source>
        <dbReference type="RefSeq" id="WP_028312037.1"/>
    </source>
</evidence>
<evidence type="ECO:0000259" key="1">
    <source>
        <dbReference type="Pfam" id="PF04230"/>
    </source>
</evidence>
<dbReference type="Pfam" id="PF04230">
    <property type="entry name" value="PS_pyruv_trans"/>
    <property type="match status" value="1"/>
</dbReference>
<protein>
    <submittedName>
        <fullName evidence="3">Polysaccharide pyruvyl transferase family protein</fullName>
    </submittedName>
</protein>
<dbReference type="GO" id="GO:0016740">
    <property type="term" value="F:transferase activity"/>
    <property type="evidence" value="ECO:0007669"/>
    <property type="project" value="UniProtKB-KW"/>
</dbReference>
<dbReference type="OrthoDB" id="5242601at2"/>
<reference evidence="3" key="1">
    <citation type="journal article" date="1993" name="Mol. Plant Microbe Interact.">
        <title>Analysis of the Rhizobium meliloti genes exoU, exoV, exoW, exoT, and exoI involved in exopolysaccharide biosynthesis and nodule invasion: exoU and exoW probably encode glucosyltransferases.</title>
        <authorList>
            <person name="Becker A."/>
            <person name="Kleickmann A."/>
            <person name="Kuster H."/>
            <person name="Keller M."/>
            <person name="Arnold W."/>
            <person name="Puhler A."/>
        </authorList>
    </citation>
    <scope>NUCLEOTIDE SEQUENCE</scope>
</reference>
<dbReference type="Proteomes" id="UP000675920">
    <property type="component" value="Unplaced"/>
</dbReference>
<name>A0A8B6X623_9BURK</name>
<dbReference type="RefSeq" id="WP_028312037.1">
    <property type="nucleotide sequence ID" value="NZ_AXWS01000014.1"/>
</dbReference>
<organism evidence="2 3">
    <name type="scientific">Derxia gummosa DSM 723</name>
    <dbReference type="NCBI Taxonomy" id="1121388"/>
    <lineage>
        <taxon>Bacteria</taxon>
        <taxon>Pseudomonadati</taxon>
        <taxon>Pseudomonadota</taxon>
        <taxon>Betaproteobacteria</taxon>
        <taxon>Burkholderiales</taxon>
        <taxon>Alcaligenaceae</taxon>
        <taxon>Derxia</taxon>
    </lineage>
</organism>
<accession>A0A8B6X623</accession>
<reference evidence="3" key="2">
    <citation type="journal article" date="2000" name="EMBO J.">
        <title>Bacterial SLH domain proteins are non-covalently anchored to the cell surface via a conserved mechanism involving wall polysaccharide pyruvylation.</title>
        <authorList>
            <person name="Mesnage S."/>
            <person name="Fontaine T."/>
            <person name="Mignot T."/>
            <person name="Delepierre M."/>
            <person name="Mock M."/>
            <person name="Fouet A."/>
        </authorList>
    </citation>
    <scope>NUCLEOTIDE SEQUENCE</scope>
</reference>
<proteinExistence type="predicted"/>